<dbReference type="EMBL" id="CACVAR010000255">
    <property type="protein sequence ID" value="CAA6815680.1"/>
    <property type="molecule type" value="Genomic_DNA"/>
</dbReference>
<accession>A0A6S6SY87</accession>
<evidence type="ECO:0000313" key="2">
    <source>
        <dbReference type="EMBL" id="CAA6815680.1"/>
    </source>
</evidence>
<feature type="domain" description="Pre-nudix hydrolase" evidence="1">
    <location>
        <begin position="2"/>
        <end position="49"/>
    </location>
</feature>
<dbReference type="AlphaFoldDB" id="A0A6S6SY87"/>
<evidence type="ECO:0000259" key="1">
    <source>
        <dbReference type="Pfam" id="PF18290"/>
    </source>
</evidence>
<sequence length="49" mass="5720">MLKVKEDRYNGLIIEPESIHASASIFKVALEQLLEEATFQKKFLLWIDL</sequence>
<gene>
    <name evidence="2" type="ORF">HELGO_WM46435</name>
</gene>
<name>A0A6S6SY87_9BACT</name>
<reference evidence="2" key="1">
    <citation type="submission" date="2020-01" db="EMBL/GenBank/DDBJ databases">
        <authorList>
            <person name="Meier V. D."/>
            <person name="Meier V D."/>
        </authorList>
    </citation>
    <scope>NUCLEOTIDE SEQUENCE</scope>
    <source>
        <strain evidence="2">HLG_WM_MAG_03</strain>
    </source>
</reference>
<organism evidence="2">
    <name type="scientific">uncultured Sulfurovum sp</name>
    <dbReference type="NCBI Taxonomy" id="269237"/>
    <lineage>
        <taxon>Bacteria</taxon>
        <taxon>Pseudomonadati</taxon>
        <taxon>Campylobacterota</taxon>
        <taxon>Epsilonproteobacteria</taxon>
        <taxon>Campylobacterales</taxon>
        <taxon>Sulfurovaceae</taxon>
        <taxon>Sulfurovum</taxon>
        <taxon>environmental samples</taxon>
    </lineage>
</organism>
<feature type="non-terminal residue" evidence="2">
    <location>
        <position position="49"/>
    </location>
</feature>
<dbReference type="Pfam" id="PF18290">
    <property type="entry name" value="Nudix_hydro"/>
    <property type="match status" value="1"/>
</dbReference>
<dbReference type="InterPro" id="IPR040618">
    <property type="entry name" value="Pre-Nudix"/>
</dbReference>
<protein>
    <recommendedName>
        <fullName evidence="1">Pre-nudix hydrolase domain-containing protein</fullName>
    </recommendedName>
</protein>
<proteinExistence type="predicted"/>
<dbReference type="Gene3D" id="3.40.630.30">
    <property type="match status" value="1"/>
</dbReference>